<sequence length="88" mass="9683">MLGPIGGYSASEDRWPLLIGSIGSTSLEARPELFVFSKGSPLSHIACLVHFQAAVVTTIGFLKDAPRVKFHGFNVYHKTRLILLKIIF</sequence>
<evidence type="ECO:0000313" key="2">
    <source>
        <dbReference type="Proteomes" id="UP001062846"/>
    </source>
</evidence>
<keyword evidence="2" id="KW-1185">Reference proteome</keyword>
<name>A0ACC0MM87_RHOML</name>
<gene>
    <name evidence="1" type="ORF">RHMOL_Rhmol08G0061600</name>
</gene>
<organism evidence="1 2">
    <name type="scientific">Rhododendron molle</name>
    <name type="common">Chinese azalea</name>
    <name type="synonym">Azalea mollis</name>
    <dbReference type="NCBI Taxonomy" id="49168"/>
    <lineage>
        <taxon>Eukaryota</taxon>
        <taxon>Viridiplantae</taxon>
        <taxon>Streptophyta</taxon>
        <taxon>Embryophyta</taxon>
        <taxon>Tracheophyta</taxon>
        <taxon>Spermatophyta</taxon>
        <taxon>Magnoliopsida</taxon>
        <taxon>eudicotyledons</taxon>
        <taxon>Gunneridae</taxon>
        <taxon>Pentapetalae</taxon>
        <taxon>asterids</taxon>
        <taxon>Ericales</taxon>
        <taxon>Ericaceae</taxon>
        <taxon>Ericoideae</taxon>
        <taxon>Rhodoreae</taxon>
        <taxon>Rhododendron</taxon>
    </lineage>
</organism>
<dbReference type="Proteomes" id="UP001062846">
    <property type="component" value="Chromosome 8"/>
</dbReference>
<evidence type="ECO:0000313" key="1">
    <source>
        <dbReference type="EMBL" id="KAI8541448.1"/>
    </source>
</evidence>
<reference evidence="1" key="1">
    <citation type="submission" date="2022-02" db="EMBL/GenBank/DDBJ databases">
        <title>Plant Genome Project.</title>
        <authorList>
            <person name="Zhang R.-G."/>
        </authorList>
    </citation>
    <scope>NUCLEOTIDE SEQUENCE</scope>
    <source>
        <strain evidence="1">AT1</strain>
    </source>
</reference>
<accession>A0ACC0MM87</accession>
<dbReference type="EMBL" id="CM046395">
    <property type="protein sequence ID" value="KAI8541448.1"/>
    <property type="molecule type" value="Genomic_DNA"/>
</dbReference>
<comment type="caution">
    <text evidence="1">The sequence shown here is derived from an EMBL/GenBank/DDBJ whole genome shotgun (WGS) entry which is preliminary data.</text>
</comment>
<protein>
    <submittedName>
        <fullName evidence="1">Uncharacterized protein</fullName>
    </submittedName>
</protein>
<proteinExistence type="predicted"/>